<dbReference type="OrthoDB" id="387240at2"/>
<reference evidence="4" key="1">
    <citation type="journal article" date="2012" name="Stand. Genomic Sci.">
        <title>Permanent draft genome sequence of the gliding predator Saprospira grandis strain Sa g1 (= HR1).</title>
        <authorList>
            <person name="Mavromatis K."/>
            <person name="Chertkov O."/>
            <person name="Lapidus A."/>
            <person name="Nolan M."/>
            <person name="Lucas S."/>
            <person name="Tice H."/>
            <person name="Del Rio T.G."/>
            <person name="Cheng J.F."/>
            <person name="Han C."/>
            <person name="Tapia R."/>
            <person name="Bruce D."/>
            <person name="Goodwin L.A."/>
            <person name="Pitluck S."/>
            <person name="Huntemann M."/>
            <person name="Liolios K."/>
            <person name="Pagani I."/>
            <person name="Ivanova N."/>
            <person name="Mikhailova N."/>
            <person name="Pati A."/>
            <person name="Chen A."/>
            <person name="Palaniappan K."/>
            <person name="Land M."/>
            <person name="Brambilla E.M."/>
            <person name="Rohde M."/>
            <person name="Spring S."/>
            <person name="Goker M."/>
            <person name="Detter J.C."/>
            <person name="Bristow J."/>
            <person name="Eisen J.A."/>
            <person name="Markowitz V."/>
            <person name="Hugenholtz P."/>
            <person name="Kyrpides N.C."/>
            <person name="Klenk H.P."/>
            <person name="Woyke T."/>
        </authorList>
    </citation>
    <scope>NUCLEOTIDE SEQUENCE [LARGE SCALE GENOMIC DNA]</scope>
    <source>
        <strain evidence="4">DSM 2844</strain>
    </source>
</reference>
<feature type="coiled-coil region" evidence="1">
    <location>
        <begin position="159"/>
        <end position="314"/>
    </location>
</feature>
<dbReference type="SUPFAM" id="SSF53300">
    <property type="entry name" value="vWA-like"/>
    <property type="match status" value="1"/>
</dbReference>
<sequence length="632" mass="73072">MDQLNAAREAIQDFTANNESFEPLIKEEILAAVAQWKYIDPQYSIIDTCYLTLMNSLFLDKEIQKLIEKEPEMKLLLTIRLLKHLLALHQRISQLGFTAETAFIKQLRLMADQDFYLFLSEKHHRLRAKLRSLFGDQEYLCSSYKQKIKQQKRKITSSHKKMKQAEIAQQEEIKDLQKRIARANSALQDLEKPKTGLKILGKLDLKTGKWIQDNRPKEQEEKAQLQSLLTDLKEKLKDKNAPLKHQQIQDDIQIAKHKIAQLKQRFCDLLESFLMKKKRAEENRLAQEEVNRCNRELKQMLLSLKETQEQLNAIGLELPLHQLWGYGKGFFLDRGFHLLERYNQLIEQNKQLQEVVNLLGRHREQKKEFEEVTIQKEEQRGTLVLQDGRTEVVGIQRSNDLHSLLSSELALLSTTETENLFYQKFAEKQLTSFQYQAEGYCTETHFYEERLLLPKESPKGPFILAVDTSGSMRGAPEEIAKLLAFAMSKIGLQDQRPVYLISFSVQIECLEISQFARDLPRLVSFLQKSFHGGTDVAPALKAAIKQLEKDNFQKADVLLISDGDFAGLNARDLAEVKAMQAQGTQFNSLIVTRGYHTHGSSYPQLDFCDHIWSCRNDLSEILPLLQENLGKK</sequence>
<evidence type="ECO:0000256" key="1">
    <source>
        <dbReference type="SAM" id="Coils"/>
    </source>
</evidence>
<dbReference type="Pfam" id="PF13519">
    <property type="entry name" value="VWA_2"/>
    <property type="match status" value="1"/>
</dbReference>
<dbReference type="AlphaFoldDB" id="J0P2R0"/>
<gene>
    <name evidence="3" type="ORF">SapgrDRAFT_2435</name>
</gene>
<accession>J0P2R0</accession>
<protein>
    <submittedName>
        <fullName evidence="3">Uncharacterized protein containing a von Willebrand factor type A (VWA) domain</fullName>
    </submittedName>
</protein>
<dbReference type="Proteomes" id="UP000005113">
    <property type="component" value="Unassembled WGS sequence"/>
</dbReference>
<organism evidence="3 4">
    <name type="scientific">Saprospira grandis DSM 2844</name>
    <dbReference type="NCBI Taxonomy" id="694433"/>
    <lineage>
        <taxon>Bacteria</taxon>
        <taxon>Pseudomonadati</taxon>
        <taxon>Bacteroidota</taxon>
        <taxon>Saprospiria</taxon>
        <taxon>Saprospirales</taxon>
        <taxon>Saprospiraceae</taxon>
        <taxon>Saprospira</taxon>
    </lineage>
</organism>
<dbReference type="EMBL" id="JH719942">
    <property type="protein sequence ID" value="EJF54094.1"/>
    <property type="molecule type" value="Genomic_DNA"/>
</dbReference>
<dbReference type="HOGENOM" id="CLU_432686_0_0_10"/>
<dbReference type="SMART" id="SM00327">
    <property type="entry name" value="VWA"/>
    <property type="match status" value="1"/>
</dbReference>
<evidence type="ECO:0000313" key="3">
    <source>
        <dbReference type="EMBL" id="EJF54094.1"/>
    </source>
</evidence>
<dbReference type="InterPro" id="IPR036465">
    <property type="entry name" value="vWFA_dom_sf"/>
</dbReference>
<dbReference type="GO" id="GO:0005829">
    <property type="term" value="C:cytosol"/>
    <property type="evidence" value="ECO:0007669"/>
    <property type="project" value="TreeGrafter"/>
</dbReference>
<dbReference type="PANTHER" id="PTHR36846:SF1">
    <property type="entry name" value="PROTEIN VIAA"/>
    <property type="match status" value="1"/>
</dbReference>
<name>J0P2R0_9BACT</name>
<proteinExistence type="predicted"/>
<evidence type="ECO:0000313" key="4">
    <source>
        <dbReference type="Proteomes" id="UP000005113"/>
    </source>
</evidence>
<dbReference type="InterPro" id="IPR002035">
    <property type="entry name" value="VWF_A"/>
</dbReference>
<feature type="domain" description="VWFA" evidence="2">
    <location>
        <begin position="459"/>
        <end position="630"/>
    </location>
</feature>
<dbReference type="RefSeq" id="WP_002659816.1">
    <property type="nucleotide sequence ID" value="NZ_JH719942.1"/>
</dbReference>
<evidence type="ECO:0000259" key="2">
    <source>
        <dbReference type="SMART" id="SM00327"/>
    </source>
</evidence>
<keyword evidence="1" id="KW-0175">Coiled coil</keyword>
<dbReference type="Gene3D" id="3.40.50.410">
    <property type="entry name" value="von Willebrand factor, type A domain"/>
    <property type="match status" value="1"/>
</dbReference>
<dbReference type="PANTHER" id="PTHR36846">
    <property type="entry name" value="PROTEIN VIAA"/>
    <property type="match status" value="1"/>
</dbReference>